<reference evidence="1" key="1">
    <citation type="submission" date="2023-05" db="EMBL/GenBank/DDBJ databases">
        <authorList>
            <person name="Stuckert A."/>
        </authorList>
    </citation>
    <scope>NUCLEOTIDE SEQUENCE</scope>
</reference>
<name>A0ABN9CAQ6_9NEOB</name>
<proteinExistence type="predicted"/>
<sequence length="42" mass="4574">MISVLIPSQGCRLLALLSSVSVTAQVAFPYLHVISCDWTQLI</sequence>
<feature type="non-terminal residue" evidence="1">
    <location>
        <position position="42"/>
    </location>
</feature>
<comment type="caution">
    <text evidence="1">The sequence shown here is derived from an EMBL/GenBank/DDBJ whole genome shotgun (WGS) entry which is preliminary data.</text>
</comment>
<organism evidence="1 2">
    <name type="scientific">Staurois parvus</name>
    <dbReference type="NCBI Taxonomy" id="386267"/>
    <lineage>
        <taxon>Eukaryota</taxon>
        <taxon>Metazoa</taxon>
        <taxon>Chordata</taxon>
        <taxon>Craniata</taxon>
        <taxon>Vertebrata</taxon>
        <taxon>Euteleostomi</taxon>
        <taxon>Amphibia</taxon>
        <taxon>Batrachia</taxon>
        <taxon>Anura</taxon>
        <taxon>Neobatrachia</taxon>
        <taxon>Ranoidea</taxon>
        <taxon>Ranidae</taxon>
        <taxon>Staurois</taxon>
    </lineage>
</organism>
<protein>
    <submittedName>
        <fullName evidence="1">Uncharacterized protein</fullName>
    </submittedName>
</protein>
<evidence type="ECO:0000313" key="2">
    <source>
        <dbReference type="Proteomes" id="UP001162483"/>
    </source>
</evidence>
<evidence type="ECO:0000313" key="1">
    <source>
        <dbReference type="EMBL" id="CAI9556755.1"/>
    </source>
</evidence>
<keyword evidence="2" id="KW-1185">Reference proteome</keyword>
<accession>A0ABN9CAQ6</accession>
<dbReference type="EMBL" id="CATNWA010008757">
    <property type="protein sequence ID" value="CAI9556755.1"/>
    <property type="molecule type" value="Genomic_DNA"/>
</dbReference>
<dbReference type="Proteomes" id="UP001162483">
    <property type="component" value="Unassembled WGS sequence"/>
</dbReference>
<gene>
    <name evidence="1" type="ORF">SPARVUS_LOCUS4587564</name>
</gene>